<protein>
    <submittedName>
        <fullName evidence="2">Uncharacterized protein</fullName>
    </submittedName>
</protein>
<evidence type="ECO:0000313" key="2">
    <source>
        <dbReference type="EMBL" id="GMH70113.1"/>
    </source>
</evidence>
<dbReference type="EMBL" id="BRXZ01002784">
    <property type="protein sequence ID" value="GMH70113.1"/>
    <property type="molecule type" value="Genomic_DNA"/>
</dbReference>
<accession>A0A9W7E974</accession>
<feature type="chain" id="PRO_5040791316" evidence="1">
    <location>
        <begin position="19"/>
        <end position="107"/>
    </location>
</feature>
<name>A0A9W7E974_9STRA</name>
<evidence type="ECO:0000313" key="3">
    <source>
        <dbReference type="Proteomes" id="UP001165082"/>
    </source>
</evidence>
<dbReference type="SUPFAM" id="SSF47933">
    <property type="entry name" value="ERP29 C domain-like"/>
    <property type="match status" value="1"/>
</dbReference>
<keyword evidence="1" id="KW-0732">Signal</keyword>
<dbReference type="Gene3D" id="1.20.1150.12">
    <property type="entry name" value="Endoplasmic reticulum resident protein 29, C-terminal domain"/>
    <property type="match status" value="1"/>
</dbReference>
<evidence type="ECO:0000256" key="1">
    <source>
        <dbReference type="SAM" id="SignalP"/>
    </source>
</evidence>
<keyword evidence="3" id="KW-1185">Reference proteome</keyword>
<dbReference type="Proteomes" id="UP001165082">
    <property type="component" value="Unassembled WGS sequence"/>
</dbReference>
<dbReference type="InterPro" id="IPR036356">
    <property type="entry name" value="ERp29_C_sf"/>
</dbReference>
<feature type="signal peptide" evidence="1">
    <location>
        <begin position="1"/>
        <end position="18"/>
    </location>
</feature>
<comment type="caution">
    <text evidence="2">The sequence shown here is derived from an EMBL/GenBank/DDBJ whole genome shotgun (WGS) entry which is preliminary data.</text>
</comment>
<proteinExistence type="predicted"/>
<dbReference type="AlphaFoldDB" id="A0A9W7E974"/>
<reference evidence="2" key="1">
    <citation type="submission" date="2022-07" db="EMBL/GenBank/DDBJ databases">
        <title>Genome analysis of Parmales, a sister group of diatoms, reveals the evolutionary specialization of diatoms from phago-mixotrophs to photoautotrophs.</title>
        <authorList>
            <person name="Ban H."/>
            <person name="Sato S."/>
            <person name="Yoshikawa S."/>
            <person name="Kazumasa Y."/>
            <person name="Nakamura Y."/>
            <person name="Ichinomiya M."/>
            <person name="Saitoh K."/>
            <person name="Sato N."/>
            <person name="Blanc-Mathieu R."/>
            <person name="Endo H."/>
            <person name="Kuwata A."/>
            <person name="Ogata H."/>
        </authorList>
    </citation>
    <scope>NUCLEOTIDE SEQUENCE</scope>
</reference>
<organism evidence="2 3">
    <name type="scientific">Triparma retinervis</name>
    <dbReference type="NCBI Taxonomy" id="2557542"/>
    <lineage>
        <taxon>Eukaryota</taxon>
        <taxon>Sar</taxon>
        <taxon>Stramenopiles</taxon>
        <taxon>Ochrophyta</taxon>
        <taxon>Bolidophyceae</taxon>
        <taxon>Parmales</taxon>
        <taxon>Triparmaceae</taxon>
        <taxon>Triparma</taxon>
    </lineage>
</organism>
<gene>
    <name evidence="2" type="ORF">TrRE_jg1019</name>
</gene>
<sequence>MRSTIAYLLALCPTLALCAVELTMESFESSVTSKNALVKCNIDKSASTCSEKAIKYISKWSFKGNDEIKKEMARLEGMASGKMKPDLKNWLDERIGILEQVMGEGEL</sequence>
<dbReference type="OrthoDB" id="72053at2759"/>